<dbReference type="SUPFAM" id="SSF56112">
    <property type="entry name" value="Protein kinase-like (PK-like)"/>
    <property type="match status" value="1"/>
</dbReference>
<protein>
    <recommendedName>
        <fullName evidence="16">Protein kinase domain-containing protein</fullName>
    </recommendedName>
</protein>
<dbReference type="InterPro" id="IPR000197">
    <property type="entry name" value="Znf_TAZ"/>
</dbReference>
<keyword evidence="15" id="KW-1185">Reference proteome</keyword>
<dbReference type="SUPFAM" id="SSF57933">
    <property type="entry name" value="TAZ domain"/>
    <property type="match status" value="1"/>
</dbReference>
<dbReference type="Gene3D" id="1.20.1020.10">
    <property type="entry name" value="TAZ domain"/>
    <property type="match status" value="1"/>
</dbReference>
<dbReference type="Gene3D" id="1.10.510.10">
    <property type="entry name" value="Transferase(Phosphotransferase) domain 1"/>
    <property type="match status" value="1"/>
</dbReference>
<keyword evidence="3 9" id="KW-0479">Metal-binding</keyword>
<evidence type="ECO:0008006" key="16">
    <source>
        <dbReference type="Google" id="ProtNLM"/>
    </source>
</evidence>
<feature type="compositionally biased region" description="Low complexity" evidence="11">
    <location>
        <begin position="340"/>
        <end position="356"/>
    </location>
</feature>
<reference evidence="14 15" key="1">
    <citation type="submission" date="2022-05" db="EMBL/GenBank/DDBJ databases">
        <authorList>
            <consortium name="Genoscope - CEA"/>
            <person name="William W."/>
        </authorList>
    </citation>
    <scope>NUCLEOTIDE SEQUENCE [LARGE SCALE GENOMIC DNA]</scope>
</reference>
<feature type="binding site" evidence="10">
    <location>
        <position position="645"/>
    </location>
    <ligand>
        <name>ATP</name>
        <dbReference type="ChEBI" id="CHEBI:30616"/>
    </ligand>
</feature>
<evidence type="ECO:0000256" key="11">
    <source>
        <dbReference type="SAM" id="MobiDB-lite"/>
    </source>
</evidence>
<dbReference type="InterPro" id="IPR000719">
    <property type="entry name" value="Prot_kinase_dom"/>
</dbReference>
<evidence type="ECO:0000256" key="6">
    <source>
        <dbReference type="ARBA" id="ARBA00022777"/>
    </source>
</evidence>
<dbReference type="Proteomes" id="UP001159428">
    <property type="component" value="Unassembled WGS sequence"/>
</dbReference>
<feature type="region of interest" description="Disordered" evidence="11">
    <location>
        <begin position="318"/>
        <end position="433"/>
    </location>
</feature>
<sequence length="868" mass="97258">MAPNRSEAMTLSTNAPPASDIGTFERMPLKLGKKSVYARCSSVSLAAEEESVHQVQDIGKEYYRSIALNFKTTSSVTILERCANPGSPHWETWPGVCAGLDDDRRQRKVKQRVAIEPEKKNSKEAVENDDNSHSFSLRWQQKEEITFFSTDTENRCEKKTTKGFEVDDFKTDVKAKEEFDLKILTIPYSVQESSISPDDLFSLEPPSASSEVIEVQDDISTKEETTNDETAEVKVEEAGQLAKTESKHKSIPRRHAAKRKKRNVWSIIVPDLPVVQHKQAKKTSKTVKERKPRSVKRCAPKQSCLSFEEIIESINNIKPAPSKRRKPNSNLGEPKDSGVDSEGSSSGSSDGCSSNSGSGGGSSSGGSSGGGGFGGKGNADGDEGDKKKYPQWYFPGKQQIDTPGRNKKKRSSDEEKDDESVEKMEEDFPTTKQSGLQMFLPSKVDNAEQCHCPGEEGTHMTPTGKSDIIFFPQDVQHASYCSSLVCHNQKCKNVKTELEHLLVHKDWQHCGRCLITRNIVKQHARFCRRPGCRVPDCESLRNSCKGNGEPVPVKQRKISPPVQVPVPASPLYNLAPPVSSGFVLPTPHRIEGKVIFRNSTDVPEDFFVEHIDYFKMEREKLGKGANGEIFASFLTSDRTKKMALKETSYTISREEVEVYKMLGDHPHIVPHYAGTIRDSRGCANIFMEKCEQSLYDYMESILKRRLTCEEAMYYWLQILAAVDYLHNLEVPIIHKDIKAKNVLLAAEGSRAKLADFDSARRLYHELTEAGLKPLGTRGFVSPEVLREKPHGRPTDIYTLGCFLIELIVGVPSKESLQEQINKLRQVNQELGQLVFDCTKENPEERPTARSLLQRPVIQEFMSGVPMEH</sequence>
<keyword evidence="6" id="KW-0418">Kinase</keyword>
<dbReference type="GO" id="GO:0004674">
    <property type="term" value="F:protein serine/threonine kinase activity"/>
    <property type="evidence" value="ECO:0007669"/>
    <property type="project" value="UniProtKB-KW"/>
</dbReference>
<keyword evidence="4 10" id="KW-0547">Nucleotide-binding</keyword>
<feature type="compositionally biased region" description="Polar residues" evidence="11">
    <location>
        <begin position="7"/>
        <end position="16"/>
    </location>
</feature>
<feature type="compositionally biased region" description="Acidic residues" evidence="11">
    <location>
        <begin position="414"/>
        <end position="428"/>
    </location>
</feature>
<dbReference type="PROSITE" id="PS00107">
    <property type="entry name" value="PROTEIN_KINASE_ATP"/>
    <property type="match status" value="1"/>
</dbReference>
<evidence type="ECO:0000256" key="4">
    <source>
        <dbReference type="ARBA" id="ARBA00022741"/>
    </source>
</evidence>
<keyword evidence="7 9" id="KW-0862">Zinc</keyword>
<evidence type="ECO:0000256" key="10">
    <source>
        <dbReference type="PROSITE-ProRule" id="PRU10141"/>
    </source>
</evidence>
<evidence type="ECO:0000313" key="14">
    <source>
        <dbReference type="EMBL" id="CAH3108733.1"/>
    </source>
</evidence>
<keyword evidence="2" id="KW-0808">Transferase</keyword>
<evidence type="ECO:0000256" key="3">
    <source>
        <dbReference type="ARBA" id="ARBA00022723"/>
    </source>
</evidence>
<organism evidence="14 15">
    <name type="scientific">Pocillopora meandrina</name>
    <dbReference type="NCBI Taxonomy" id="46732"/>
    <lineage>
        <taxon>Eukaryota</taxon>
        <taxon>Metazoa</taxon>
        <taxon>Cnidaria</taxon>
        <taxon>Anthozoa</taxon>
        <taxon>Hexacorallia</taxon>
        <taxon>Scleractinia</taxon>
        <taxon>Astrocoeniina</taxon>
        <taxon>Pocilloporidae</taxon>
        <taxon>Pocillopora</taxon>
    </lineage>
</organism>
<feature type="zinc finger region" description="TAZ-type" evidence="9">
    <location>
        <begin position="429"/>
        <end position="540"/>
    </location>
</feature>
<dbReference type="GO" id="GO:0008270">
    <property type="term" value="F:zinc ion binding"/>
    <property type="evidence" value="ECO:0007669"/>
    <property type="project" value="UniProtKB-KW"/>
</dbReference>
<name>A0AAU9WCF5_9CNID</name>
<feature type="compositionally biased region" description="Basic residues" evidence="11">
    <location>
        <begin position="249"/>
        <end position="262"/>
    </location>
</feature>
<dbReference type="PANTHER" id="PTHR11584">
    <property type="entry name" value="SERINE/THREONINE PROTEIN KINASE"/>
    <property type="match status" value="1"/>
</dbReference>
<evidence type="ECO:0000256" key="5">
    <source>
        <dbReference type="ARBA" id="ARBA00022771"/>
    </source>
</evidence>
<accession>A0AAU9WCF5</accession>
<dbReference type="InterPro" id="IPR008271">
    <property type="entry name" value="Ser/Thr_kinase_AS"/>
</dbReference>
<dbReference type="PROSITE" id="PS00108">
    <property type="entry name" value="PROTEIN_KINASE_ST"/>
    <property type="match status" value="1"/>
</dbReference>
<evidence type="ECO:0000256" key="2">
    <source>
        <dbReference type="ARBA" id="ARBA00022679"/>
    </source>
</evidence>
<dbReference type="SMART" id="SM00220">
    <property type="entry name" value="S_TKc"/>
    <property type="match status" value="1"/>
</dbReference>
<feature type="region of interest" description="Disordered" evidence="11">
    <location>
        <begin position="277"/>
        <end position="299"/>
    </location>
</feature>
<dbReference type="InterPro" id="IPR011009">
    <property type="entry name" value="Kinase-like_dom_sf"/>
</dbReference>
<evidence type="ECO:0000259" key="12">
    <source>
        <dbReference type="PROSITE" id="PS50011"/>
    </source>
</evidence>
<dbReference type="AlphaFoldDB" id="A0AAU9WCF5"/>
<feature type="domain" description="TAZ-type" evidence="13">
    <location>
        <begin position="429"/>
        <end position="540"/>
    </location>
</feature>
<dbReference type="Pfam" id="PF00069">
    <property type="entry name" value="Pkinase"/>
    <property type="match status" value="1"/>
</dbReference>
<feature type="region of interest" description="Disordered" evidence="11">
    <location>
        <begin position="1"/>
        <end position="21"/>
    </location>
</feature>
<evidence type="ECO:0000256" key="1">
    <source>
        <dbReference type="ARBA" id="ARBA00022527"/>
    </source>
</evidence>
<gene>
    <name evidence="14" type="ORF">PMEA_00002681</name>
</gene>
<evidence type="ECO:0000313" key="15">
    <source>
        <dbReference type="Proteomes" id="UP001159428"/>
    </source>
</evidence>
<dbReference type="InterPro" id="IPR035898">
    <property type="entry name" value="TAZ_dom_sf"/>
</dbReference>
<dbReference type="EMBL" id="CALNXJ010000011">
    <property type="protein sequence ID" value="CAH3108733.1"/>
    <property type="molecule type" value="Genomic_DNA"/>
</dbReference>
<dbReference type="InterPro" id="IPR017441">
    <property type="entry name" value="Protein_kinase_ATP_BS"/>
</dbReference>
<dbReference type="GO" id="GO:0005524">
    <property type="term" value="F:ATP binding"/>
    <property type="evidence" value="ECO:0007669"/>
    <property type="project" value="UniProtKB-UniRule"/>
</dbReference>
<feature type="region of interest" description="Disordered" evidence="11">
    <location>
        <begin position="239"/>
        <end position="262"/>
    </location>
</feature>
<feature type="domain" description="Protein kinase" evidence="12">
    <location>
        <begin position="615"/>
        <end position="861"/>
    </location>
</feature>
<dbReference type="PANTHER" id="PTHR11584:SF369">
    <property type="entry name" value="MITOGEN-ACTIVATED PROTEIN KINASE KINASE KINASE 19-RELATED"/>
    <property type="match status" value="1"/>
</dbReference>
<proteinExistence type="predicted"/>
<comment type="caution">
    <text evidence="14">The sequence shown here is derived from an EMBL/GenBank/DDBJ whole genome shotgun (WGS) entry which is preliminary data.</text>
</comment>
<evidence type="ECO:0000256" key="7">
    <source>
        <dbReference type="ARBA" id="ARBA00022833"/>
    </source>
</evidence>
<dbReference type="PROSITE" id="PS50134">
    <property type="entry name" value="ZF_TAZ"/>
    <property type="match status" value="1"/>
</dbReference>
<keyword evidence="5 9" id="KW-0863">Zinc-finger</keyword>
<evidence type="ECO:0000259" key="13">
    <source>
        <dbReference type="PROSITE" id="PS50134"/>
    </source>
</evidence>
<feature type="compositionally biased region" description="Gly residues" evidence="11">
    <location>
        <begin position="357"/>
        <end position="378"/>
    </location>
</feature>
<dbReference type="GO" id="GO:0035556">
    <property type="term" value="P:intracellular signal transduction"/>
    <property type="evidence" value="ECO:0007669"/>
    <property type="project" value="UniProtKB-ARBA"/>
</dbReference>
<evidence type="ECO:0000256" key="8">
    <source>
        <dbReference type="ARBA" id="ARBA00022840"/>
    </source>
</evidence>
<feature type="compositionally biased region" description="Basic residues" evidence="11">
    <location>
        <begin position="278"/>
        <end position="299"/>
    </location>
</feature>
<keyword evidence="1" id="KW-0723">Serine/threonine-protein kinase</keyword>
<keyword evidence="8 10" id="KW-0067">ATP-binding</keyword>
<dbReference type="PROSITE" id="PS50011">
    <property type="entry name" value="PROTEIN_KINASE_DOM"/>
    <property type="match status" value="1"/>
</dbReference>
<evidence type="ECO:0000256" key="9">
    <source>
        <dbReference type="PROSITE-ProRule" id="PRU00203"/>
    </source>
</evidence>